<dbReference type="InterPro" id="IPR009061">
    <property type="entry name" value="DNA-bd_dom_put_sf"/>
</dbReference>
<proteinExistence type="predicted"/>
<dbReference type="Proteomes" id="UP001055429">
    <property type="component" value="Chromosome"/>
</dbReference>
<keyword evidence="4" id="KW-1185">Reference proteome</keyword>
<feature type="region of interest" description="Disordered" evidence="1">
    <location>
        <begin position="93"/>
        <end position="115"/>
    </location>
</feature>
<name>A0ABY4SKI8_9CAUL</name>
<sequence>MTGLRSTSEPSSLALVRTLRRDRAALTGDQIDGRLVEIEHSLQRSLSVDDVARLAGEKPDTIHKAIRRGQLPASRSAGSNTWRLEQADVDIWVSRPRRRRQPPETQSQSDLVRSH</sequence>
<evidence type="ECO:0000313" key="4">
    <source>
        <dbReference type="Proteomes" id="UP001055429"/>
    </source>
</evidence>
<evidence type="ECO:0000256" key="1">
    <source>
        <dbReference type="SAM" id="MobiDB-lite"/>
    </source>
</evidence>
<dbReference type="EMBL" id="CP097649">
    <property type="protein sequence ID" value="URI15323.1"/>
    <property type="molecule type" value="Genomic_DNA"/>
</dbReference>
<reference evidence="3" key="1">
    <citation type="submission" date="2022-05" db="EMBL/GenBank/DDBJ databases">
        <title>Brevundimonas albigilva TT17 genome sequence.</title>
        <authorList>
            <person name="Lee K."/>
            <person name="Son H."/>
        </authorList>
    </citation>
    <scope>NUCLEOTIDE SEQUENCE</scope>
    <source>
        <strain evidence="3">TT17</strain>
    </source>
</reference>
<dbReference type="InterPro" id="IPR041657">
    <property type="entry name" value="HTH_17"/>
</dbReference>
<organism evidence="3 4">
    <name type="scientific">Brevundimonas albigilva</name>
    <dbReference type="NCBI Taxonomy" id="1312364"/>
    <lineage>
        <taxon>Bacteria</taxon>
        <taxon>Pseudomonadati</taxon>
        <taxon>Pseudomonadota</taxon>
        <taxon>Alphaproteobacteria</taxon>
        <taxon>Caulobacterales</taxon>
        <taxon>Caulobacteraceae</taxon>
        <taxon>Brevundimonas</taxon>
    </lineage>
</organism>
<dbReference type="SUPFAM" id="SSF46955">
    <property type="entry name" value="Putative DNA-binding domain"/>
    <property type="match status" value="1"/>
</dbReference>
<dbReference type="Pfam" id="PF12728">
    <property type="entry name" value="HTH_17"/>
    <property type="match status" value="1"/>
</dbReference>
<dbReference type="RefSeq" id="WP_249751729.1">
    <property type="nucleotide sequence ID" value="NZ_CP097298.1"/>
</dbReference>
<evidence type="ECO:0000313" key="3">
    <source>
        <dbReference type="EMBL" id="URI15323.1"/>
    </source>
</evidence>
<evidence type="ECO:0000259" key="2">
    <source>
        <dbReference type="Pfam" id="PF12728"/>
    </source>
</evidence>
<feature type="domain" description="Helix-turn-helix" evidence="2">
    <location>
        <begin position="46"/>
        <end position="95"/>
    </location>
</feature>
<accession>A0ABY4SKI8</accession>
<gene>
    <name evidence="3" type="ORF">M8231_16285</name>
</gene>
<protein>
    <submittedName>
        <fullName evidence="3">Helix-turn-helix domain-containing protein</fullName>
    </submittedName>
</protein>